<proteinExistence type="predicted"/>
<keyword evidence="1" id="KW-0472">Membrane</keyword>
<evidence type="ECO:0000256" key="1">
    <source>
        <dbReference type="SAM" id="Phobius"/>
    </source>
</evidence>
<dbReference type="Proteomes" id="UP000198870">
    <property type="component" value="Unassembled WGS sequence"/>
</dbReference>
<feature type="transmembrane region" description="Helical" evidence="1">
    <location>
        <begin position="6"/>
        <end position="24"/>
    </location>
</feature>
<dbReference type="InterPro" id="IPR036197">
    <property type="entry name" value="NarG-like_sf"/>
</dbReference>
<keyword evidence="1" id="KW-0812">Transmembrane</keyword>
<keyword evidence="1" id="KW-1133">Transmembrane helix</keyword>
<reference evidence="2 3" key="1">
    <citation type="submission" date="2016-10" db="EMBL/GenBank/DDBJ databases">
        <authorList>
            <person name="de Groot N.N."/>
        </authorList>
    </citation>
    <scope>NUCLEOTIDE SEQUENCE [LARGE SCALE GENOMIC DNA]</scope>
    <source>
        <strain evidence="2 3">AA1</strain>
    </source>
</reference>
<evidence type="ECO:0000313" key="2">
    <source>
        <dbReference type="EMBL" id="SCY22764.1"/>
    </source>
</evidence>
<feature type="transmembrane region" description="Helical" evidence="1">
    <location>
        <begin position="108"/>
        <end position="127"/>
    </location>
</feature>
<feature type="transmembrane region" description="Helical" evidence="1">
    <location>
        <begin position="162"/>
        <end position="182"/>
    </location>
</feature>
<dbReference type="Gene3D" id="1.20.950.20">
    <property type="entry name" value="Transmembrane di-heme cytochromes, Chain C"/>
    <property type="match status" value="1"/>
</dbReference>
<gene>
    <name evidence="2" type="ORF">SAMN05216233_105210</name>
</gene>
<dbReference type="SUPFAM" id="SSF103501">
    <property type="entry name" value="Respiratory nitrate reductase 1 gamma chain"/>
    <property type="match status" value="1"/>
</dbReference>
<sequence>MVWISIAIFFGGIIWQVIRFLSLSSPVEDPKLKRPQGLAAEVPPAGAGGFLHALKLSIFKTSPGMIIVTSVFHFCLVAVPLFLLGHNILIERAIGFSLFSLSERTSDVLTVVFLLCGAFFLYRRLFLARVRIITSGYDYLMLLLATAPFITGFLAYHQAFDYKLMIVLHILAGEAMLIFAPFTKFVHMVYFFAVRFSVKGEWALGSGNRNW</sequence>
<dbReference type="AlphaFoldDB" id="A0A1G5E6V9"/>
<feature type="transmembrane region" description="Helical" evidence="1">
    <location>
        <begin position="65"/>
        <end position="88"/>
    </location>
</feature>
<evidence type="ECO:0000313" key="3">
    <source>
        <dbReference type="Proteomes" id="UP000198870"/>
    </source>
</evidence>
<organism evidence="2 3">
    <name type="scientific">Desulfoluna spongiiphila</name>
    <dbReference type="NCBI Taxonomy" id="419481"/>
    <lineage>
        <taxon>Bacteria</taxon>
        <taxon>Pseudomonadati</taxon>
        <taxon>Thermodesulfobacteriota</taxon>
        <taxon>Desulfobacteria</taxon>
        <taxon>Desulfobacterales</taxon>
        <taxon>Desulfolunaceae</taxon>
        <taxon>Desulfoluna</taxon>
    </lineage>
</organism>
<evidence type="ECO:0008006" key="4">
    <source>
        <dbReference type="Google" id="ProtNLM"/>
    </source>
</evidence>
<dbReference type="STRING" id="419481.SAMN05216233_105210"/>
<keyword evidence="3" id="KW-1185">Reference proteome</keyword>
<feature type="transmembrane region" description="Helical" evidence="1">
    <location>
        <begin position="139"/>
        <end position="156"/>
    </location>
</feature>
<dbReference type="RefSeq" id="WP_254782028.1">
    <property type="nucleotide sequence ID" value="NZ_FMUX01000005.1"/>
</dbReference>
<dbReference type="EMBL" id="FMUX01000005">
    <property type="protein sequence ID" value="SCY22764.1"/>
    <property type="molecule type" value="Genomic_DNA"/>
</dbReference>
<accession>A0A1G5E6V9</accession>
<protein>
    <recommendedName>
        <fullName evidence="4">Nitrate reductase gamma subunit</fullName>
    </recommendedName>
</protein>
<name>A0A1G5E6V9_9BACT</name>